<feature type="transmembrane region" description="Helical" evidence="9">
    <location>
        <begin position="215"/>
        <end position="233"/>
    </location>
</feature>
<evidence type="ECO:0000256" key="8">
    <source>
        <dbReference type="ARBA" id="ARBA00023315"/>
    </source>
</evidence>
<evidence type="ECO:0000259" key="10">
    <source>
        <dbReference type="PROSITE" id="PS50263"/>
    </source>
</evidence>
<dbReference type="PROSITE" id="PS50263">
    <property type="entry name" value="CN_HYDROLASE"/>
    <property type="match status" value="1"/>
</dbReference>
<keyword evidence="8" id="KW-0012">Acyltransferase</keyword>
<keyword evidence="12" id="KW-1185">Reference proteome</keyword>
<accession>A0ABS8XDP8</accession>
<evidence type="ECO:0000256" key="3">
    <source>
        <dbReference type="ARBA" id="ARBA00022475"/>
    </source>
</evidence>
<feature type="domain" description="CN hydrolase" evidence="10">
    <location>
        <begin position="244"/>
        <end position="502"/>
    </location>
</feature>
<evidence type="ECO:0000313" key="12">
    <source>
        <dbReference type="Proteomes" id="UP001201463"/>
    </source>
</evidence>
<feature type="transmembrane region" description="Helical" evidence="9">
    <location>
        <begin position="146"/>
        <end position="166"/>
    </location>
</feature>
<feature type="transmembrane region" description="Helical" evidence="9">
    <location>
        <begin position="80"/>
        <end position="100"/>
    </location>
</feature>
<protein>
    <recommendedName>
        <fullName evidence="10">CN hydrolase domain-containing protein</fullName>
    </recommendedName>
</protein>
<dbReference type="EMBL" id="JAJTWT010000003">
    <property type="protein sequence ID" value="MCE4537117.1"/>
    <property type="molecule type" value="Genomic_DNA"/>
</dbReference>
<evidence type="ECO:0000313" key="11">
    <source>
        <dbReference type="EMBL" id="MCE4537117.1"/>
    </source>
</evidence>
<name>A0ABS8XDP8_9BURK</name>
<sequence>MAGSADSIDAQVRPRRAGWRLGLAVDAGPGLATAATAGAAMAAAYLAGPSLITAALLLLGMSLAAWQFQRQAGRSRWAALALTLILWQAGGMGWITAVLAPELAGARRLGAVVALFLLLWALSLGSLLLLAWAAQRLLAGRRAQGLALPLAWWAWMALRDLCWWGGGYGSLSLPLLALPGLGTWLPLVGPALFEALLWAALLALTRPGGNRLRGLAGAAGLALALVCPAPWTWTAPAGEGLSVAIVATPALPPGPVRWTAETRDEALQAIHRTLRLAPAGSLVVTPEGFLPEPPPATAEGVWGDLLQALEPRGQRLLLGTALPHPDAPGSALMNVALMLSPQRDGDIAASVYAKQRLAPVGEELPWPALLEPLADRWLNHARRIGRRAGPAALGEPLVVGGSTVGMLLCHEVAFGDTSAATAESLVHLASDHWSDDPRSARQALALARLRALESGKWLLSVSEGQRPWLIDPAGQARTAREVDTLPARQGLTPYVRWRQLQPAAPLAVLAVLMAGGRRRAAPSSTAFAGVSP</sequence>
<proteinExistence type="inferred from homology"/>
<dbReference type="PANTHER" id="PTHR38686:SF1">
    <property type="entry name" value="APOLIPOPROTEIN N-ACYLTRANSFERASE"/>
    <property type="match status" value="1"/>
</dbReference>
<dbReference type="PANTHER" id="PTHR38686">
    <property type="entry name" value="APOLIPOPROTEIN N-ACYLTRANSFERASE"/>
    <property type="match status" value="1"/>
</dbReference>
<dbReference type="Gene3D" id="3.60.110.10">
    <property type="entry name" value="Carbon-nitrogen hydrolase"/>
    <property type="match status" value="1"/>
</dbReference>
<dbReference type="InterPro" id="IPR003010">
    <property type="entry name" value="C-N_Hydrolase"/>
</dbReference>
<evidence type="ECO:0000256" key="2">
    <source>
        <dbReference type="ARBA" id="ARBA00010065"/>
    </source>
</evidence>
<evidence type="ECO:0000256" key="5">
    <source>
        <dbReference type="ARBA" id="ARBA00022692"/>
    </source>
</evidence>
<dbReference type="InterPro" id="IPR004563">
    <property type="entry name" value="Apolipo_AcylTrfase"/>
</dbReference>
<organism evidence="11 12">
    <name type="scientific">Pelomonas caseinilytica</name>
    <dbReference type="NCBI Taxonomy" id="2906763"/>
    <lineage>
        <taxon>Bacteria</taxon>
        <taxon>Pseudomonadati</taxon>
        <taxon>Pseudomonadota</taxon>
        <taxon>Betaproteobacteria</taxon>
        <taxon>Burkholderiales</taxon>
        <taxon>Sphaerotilaceae</taxon>
        <taxon>Roseateles</taxon>
    </lineage>
</organism>
<comment type="caution">
    <text evidence="11">The sequence shown here is derived from an EMBL/GenBank/DDBJ whole genome shotgun (WGS) entry which is preliminary data.</text>
</comment>
<feature type="transmembrane region" description="Helical" evidence="9">
    <location>
        <begin position="112"/>
        <end position="134"/>
    </location>
</feature>
<evidence type="ECO:0000256" key="1">
    <source>
        <dbReference type="ARBA" id="ARBA00004651"/>
    </source>
</evidence>
<dbReference type="InterPro" id="IPR036526">
    <property type="entry name" value="C-N_Hydrolase_sf"/>
</dbReference>
<evidence type="ECO:0000256" key="7">
    <source>
        <dbReference type="ARBA" id="ARBA00023136"/>
    </source>
</evidence>
<feature type="transmembrane region" description="Helical" evidence="9">
    <location>
        <begin position="181"/>
        <end position="203"/>
    </location>
</feature>
<feature type="transmembrane region" description="Helical" evidence="9">
    <location>
        <begin position="51"/>
        <end position="68"/>
    </location>
</feature>
<feature type="transmembrane region" description="Helical" evidence="9">
    <location>
        <begin position="21"/>
        <end position="45"/>
    </location>
</feature>
<evidence type="ECO:0000256" key="4">
    <source>
        <dbReference type="ARBA" id="ARBA00022679"/>
    </source>
</evidence>
<reference evidence="11 12" key="1">
    <citation type="submission" date="2021-12" db="EMBL/GenBank/DDBJ databases">
        <title>Genome seq of p7.</title>
        <authorList>
            <person name="Seo T."/>
        </authorList>
    </citation>
    <scope>NUCLEOTIDE SEQUENCE [LARGE SCALE GENOMIC DNA]</scope>
    <source>
        <strain evidence="11 12">P7</strain>
    </source>
</reference>
<evidence type="ECO:0000256" key="6">
    <source>
        <dbReference type="ARBA" id="ARBA00022989"/>
    </source>
</evidence>
<keyword evidence="5 9" id="KW-0812">Transmembrane</keyword>
<keyword evidence="7 9" id="KW-0472">Membrane</keyword>
<comment type="subcellular location">
    <subcellularLocation>
        <location evidence="1">Cell membrane</location>
        <topology evidence="1">Multi-pass membrane protein</topology>
    </subcellularLocation>
</comment>
<gene>
    <name evidence="11" type="ORF">LXT12_07630</name>
</gene>
<keyword evidence="4" id="KW-0808">Transferase</keyword>
<dbReference type="SUPFAM" id="SSF56317">
    <property type="entry name" value="Carbon-nitrogen hydrolase"/>
    <property type="match status" value="1"/>
</dbReference>
<keyword evidence="3" id="KW-1003">Cell membrane</keyword>
<keyword evidence="6 9" id="KW-1133">Transmembrane helix</keyword>
<evidence type="ECO:0000256" key="9">
    <source>
        <dbReference type="SAM" id="Phobius"/>
    </source>
</evidence>
<dbReference type="Proteomes" id="UP001201463">
    <property type="component" value="Unassembled WGS sequence"/>
</dbReference>
<comment type="similarity">
    <text evidence="2">Belongs to the CN hydrolase family. Apolipoprotein N-acyltransferase subfamily.</text>
</comment>
<dbReference type="RefSeq" id="WP_233390897.1">
    <property type="nucleotide sequence ID" value="NZ_JAJTWT010000003.1"/>
</dbReference>